<dbReference type="GO" id="GO:0140359">
    <property type="term" value="F:ABC-type transporter activity"/>
    <property type="evidence" value="ECO:0007669"/>
    <property type="project" value="InterPro"/>
</dbReference>
<evidence type="ECO:0000256" key="6">
    <source>
        <dbReference type="ARBA" id="ARBA00022989"/>
    </source>
</evidence>
<evidence type="ECO:0000256" key="8">
    <source>
        <dbReference type="SAM" id="Phobius"/>
    </source>
</evidence>
<feature type="transmembrane region" description="Helical" evidence="8">
    <location>
        <begin position="320"/>
        <end position="345"/>
    </location>
</feature>
<keyword evidence="5" id="KW-0067">ATP-binding</keyword>
<evidence type="ECO:0000256" key="5">
    <source>
        <dbReference type="ARBA" id="ARBA00022840"/>
    </source>
</evidence>
<dbReference type="InterPro" id="IPR027417">
    <property type="entry name" value="P-loop_NTPase"/>
</dbReference>
<dbReference type="PANTHER" id="PTHR19229">
    <property type="entry name" value="ATP-BINDING CASSETTE TRANSPORTER SUBFAMILY A ABCA"/>
    <property type="match status" value="1"/>
</dbReference>
<feature type="transmembrane region" description="Helical" evidence="8">
    <location>
        <begin position="357"/>
        <end position="381"/>
    </location>
</feature>
<gene>
    <name evidence="10" type="ORF">BSTOLATCC_MIC66131</name>
</gene>
<dbReference type="EMBL" id="CAJZBQ010000064">
    <property type="protein sequence ID" value="CAG9336250.1"/>
    <property type="molecule type" value="Genomic_DNA"/>
</dbReference>
<evidence type="ECO:0000256" key="1">
    <source>
        <dbReference type="ARBA" id="ARBA00004141"/>
    </source>
</evidence>
<keyword evidence="7 8" id="KW-0472">Membrane</keyword>
<keyword evidence="4" id="KW-0547">Nucleotide-binding</keyword>
<dbReference type="Proteomes" id="UP001162131">
    <property type="component" value="Unassembled WGS sequence"/>
</dbReference>
<evidence type="ECO:0000259" key="9">
    <source>
        <dbReference type="PROSITE" id="PS50893"/>
    </source>
</evidence>
<proteinExistence type="predicted"/>
<comment type="subcellular location">
    <subcellularLocation>
        <location evidence="1">Membrane</location>
        <topology evidence="1">Multi-pass membrane protein</topology>
    </subcellularLocation>
</comment>
<dbReference type="Pfam" id="PF00005">
    <property type="entry name" value="ABC_tran"/>
    <property type="match status" value="1"/>
</dbReference>
<dbReference type="CDD" id="cd03263">
    <property type="entry name" value="ABC_subfamily_A"/>
    <property type="match status" value="1"/>
</dbReference>
<keyword evidence="2" id="KW-0813">Transport</keyword>
<dbReference type="PROSITE" id="PS50893">
    <property type="entry name" value="ABC_TRANSPORTER_2"/>
    <property type="match status" value="1"/>
</dbReference>
<accession>A0AAU9K948</accession>
<protein>
    <recommendedName>
        <fullName evidence="9">ABC transporter domain-containing protein</fullName>
    </recommendedName>
</protein>
<dbReference type="GO" id="GO:0016887">
    <property type="term" value="F:ATP hydrolysis activity"/>
    <property type="evidence" value="ECO:0007669"/>
    <property type="project" value="InterPro"/>
</dbReference>
<dbReference type="Gene3D" id="3.40.50.300">
    <property type="entry name" value="P-loop containing nucleotide triphosphate hydrolases"/>
    <property type="match status" value="1"/>
</dbReference>
<reference evidence="10" key="1">
    <citation type="submission" date="2021-09" db="EMBL/GenBank/DDBJ databases">
        <authorList>
            <consortium name="AG Swart"/>
            <person name="Singh M."/>
            <person name="Singh A."/>
            <person name="Seah K."/>
            <person name="Emmerich C."/>
        </authorList>
    </citation>
    <scope>NUCLEOTIDE SEQUENCE</scope>
    <source>
        <strain evidence="10">ATCC30299</strain>
    </source>
</reference>
<evidence type="ECO:0000256" key="7">
    <source>
        <dbReference type="ARBA" id="ARBA00023136"/>
    </source>
</evidence>
<dbReference type="SMART" id="SM00382">
    <property type="entry name" value="AAA"/>
    <property type="match status" value="1"/>
</dbReference>
<sequence length="903" mass="102376">MSEEKLIDQPDYYEFIEKSRSFSTASSTISNEIMSRYWLHFKLMMWKQYVVFKRNLKSTLFQIGTPLIICVFLVILQEIANYSIESMIVKNPDIVNLHKIPKCWGDGCVTVGVGLTNEEDEFTDWVLRYVAKKNNLEYGKDVKILTKNDPMNLINYLSKYENKTQTAIVLCTGPFILPSNPVLNGTFDCRGNDTSYTVKMYSIMVNSTILNSMFMASWNAPAPLDYPSTAVKVSFDEAILAYYINEKGMPNYDIQLDAQSYPEPKNRYFDGYSIVTESGAFYFFIPPMVTFVVLLSEIVREKEYKLRHGLSMAGMGPSAYWHSWFITGLVFSLIVSNSLIVSGLICDFDLFLHCPYPIILMLFTLFSIAMMFLAFLVSTFLKTTKAAYTASYAFILIGLVLQFFMSNIYIIYLFYSEDVPNWVVAIRTILALYPPFNFSKAFGDIALKASSHYSNSAHRWVSGDDYTWHDFVKTIHGKVSGTSYSVPPTIVTMVTLIGNAFMICILAWYFDHVMPSNRGCADPFYFMFTKKYYGCKRKKVAKNINIEIKQDSNDPVMHEKIKVKELIEKNVPAKGIRLIGIDKVFKKHSYPSNDDIHAVNNMFLEIPNRQLLTLLGHNGAGKSTLINILTGLISSSGGTANICGFDINEDMDEIRNVLGVCPQHDILWNELTAKEHLVLYGRVKGMSYPAIYKEAEEILKRVNLLEEANSLVGTFSGGMKRRLSVAISGIGNPKVIILDEPTTGMDPINRREAWKFIQELKQGRVLILTTHSMEEADVLSDRICVIVDGAIKCIGTSLYLKNQYGDGYRITIITKDPAQVNELIQKVMPSSVKIDSSGGSIVLGIHLNDIKEIGEFVKLMETKEPHEFEKLRELIDDWGLSHTTLEEVFMRVTGKKQSRLMIS</sequence>
<dbReference type="Pfam" id="PF12698">
    <property type="entry name" value="ABC2_membrane_3"/>
    <property type="match status" value="1"/>
</dbReference>
<dbReference type="InterPro" id="IPR003593">
    <property type="entry name" value="AAA+_ATPase"/>
</dbReference>
<dbReference type="InterPro" id="IPR003439">
    <property type="entry name" value="ABC_transporter-like_ATP-bd"/>
</dbReference>
<evidence type="ECO:0000256" key="2">
    <source>
        <dbReference type="ARBA" id="ARBA00022448"/>
    </source>
</evidence>
<feature type="domain" description="ABC transporter" evidence="9">
    <location>
        <begin position="576"/>
        <end position="813"/>
    </location>
</feature>
<evidence type="ECO:0000256" key="4">
    <source>
        <dbReference type="ARBA" id="ARBA00022741"/>
    </source>
</evidence>
<dbReference type="GO" id="GO:0016020">
    <property type="term" value="C:membrane"/>
    <property type="evidence" value="ECO:0007669"/>
    <property type="project" value="UniProtKB-SubCell"/>
</dbReference>
<feature type="transmembrane region" description="Helical" evidence="8">
    <location>
        <begin position="393"/>
        <end position="415"/>
    </location>
</feature>
<feature type="transmembrane region" description="Helical" evidence="8">
    <location>
        <begin position="60"/>
        <end position="80"/>
    </location>
</feature>
<feature type="transmembrane region" description="Helical" evidence="8">
    <location>
        <begin position="280"/>
        <end position="299"/>
    </location>
</feature>
<comment type="caution">
    <text evidence="10">The sequence shown here is derived from an EMBL/GenBank/DDBJ whole genome shotgun (WGS) entry which is preliminary data.</text>
</comment>
<dbReference type="InterPro" id="IPR013525">
    <property type="entry name" value="ABC2_TM"/>
</dbReference>
<dbReference type="PANTHER" id="PTHR19229:SF263">
    <property type="entry name" value="CHROMOSOME UNDETERMINED SCAFFOLD_17, WHOLE GENOME SHOTGUN SEQUENCE"/>
    <property type="match status" value="1"/>
</dbReference>
<evidence type="ECO:0000256" key="3">
    <source>
        <dbReference type="ARBA" id="ARBA00022692"/>
    </source>
</evidence>
<keyword evidence="6 8" id="KW-1133">Transmembrane helix</keyword>
<dbReference type="FunFam" id="3.40.50.300:FF:000665">
    <property type="entry name" value="ABC transporter A family member 2"/>
    <property type="match status" value="1"/>
</dbReference>
<evidence type="ECO:0000313" key="10">
    <source>
        <dbReference type="EMBL" id="CAG9336250.1"/>
    </source>
</evidence>
<dbReference type="InterPro" id="IPR026082">
    <property type="entry name" value="ABCA"/>
</dbReference>
<name>A0AAU9K948_9CILI</name>
<evidence type="ECO:0000313" key="11">
    <source>
        <dbReference type="Proteomes" id="UP001162131"/>
    </source>
</evidence>
<feature type="transmembrane region" description="Helical" evidence="8">
    <location>
        <begin position="490"/>
        <end position="510"/>
    </location>
</feature>
<dbReference type="SUPFAM" id="SSF52540">
    <property type="entry name" value="P-loop containing nucleoside triphosphate hydrolases"/>
    <property type="match status" value="1"/>
</dbReference>
<dbReference type="GO" id="GO:0005524">
    <property type="term" value="F:ATP binding"/>
    <property type="evidence" value="ECO:0007669"/>
    <property type="project" value="UniProtKB-KW"/>
</dbReference>
<keyword evidence="3 8" id="KW-0812">Transmembrane</keyword>
<dbReference type="GO" id="GO:0005319">
    <property type="term" value="F:lipid transporter activity"/>
    <property type="evidence" value="ECO:0007669"/>
    <property type="project" value="TreeGrafter"/>
</dbReference>
<organism evidence="10 11">
    <name type="scientific">Blepharisma stoltei</name>
    <dbReference type="NCBI Taxonomy" id="1481888"/>
    <lineage>
        <taxon>Eukaryota</taxon>
        <taxon>Sar</taxon>
        <taxon>Alveolata</taxon>
        <taxon>Ciliophora</taxon>
        <taxon>Postciliodesmatophora</taxon>
        <taxon>Heterotrichea</taxon>
        <taxon>Heterotrichida</taxon>
        <taxon>Blepharismidae</taxon>
        <taxon>Blepharisma</taxon>
    </lineage>
</organism>
<keyword evidence="11" id="KW-1185">Reference proteome</keyword>
<dbReference type="AlphaFoldDB" id="A0AAU9K948"/>